<dbReference type="RefSeq" id="WP_188650800.1">
    <property type="nucleotide sequence ID" value="NZ_BMNR01000002.1"/>
</dbReference>
<dbReference type="EMBL" id="BMNR01000002">
    <property type="protein sequence ID" value="GGK18404.1"/>
    <property type="molecule type" value="Genomic_DNA"/>
</dbReference>
<comment type="caution">
    <text evidence="1">The sequence shown here is derived from an EMBL/GenBank/DDBJ whole genome shotgun (WGS) entry which is preliminary data.</text>
</comment>
<sequence>MAVRDGGMLDKAEYAEMQEFSAKIFMLAKAINLPSESSLSILSDLNNLKTLVQDKVPSKKIKDLAEKQKWTIIKMTGYEAPPLNWPDNANGQSLHLQKLVLHYWLYLMLIDCSD</sequence>
<dbReference type="Proteomes" id="UP000612329">
    <property type="component" value="Unassembled WGS sequence"/>
</dbReference>
<organism evidence="1 2">
    <name type="scientific">Yeosuana aromativorans</name>
    <dbReference type="NCBI Taxonomy" id="288019"/>
    <lineage>
        <taxon>Bacteria</taxon>
        <taxon>Pseudomonadati</taxon>
        <taxon>Bacteroidota</taxon>
        <taxon>Flavobacteriia</taxon>
        <taxon>Flavobacteriales</taxon>
        <taxon>Flavobacteriaceae</taxon>
        <taxon>Yeosuana</taxon>
    </lineage>
</organism>
<reference evidence="1" key="2">
    <citation type="submission" date="2020-09" db="EMBL/GenBank/DDBJ databases">
        <authorList>
            <person name="Sun Q."/>
            <person name="Ohkuma M."/>
        </authorList>
    </citation>
    <scope>NUCLEOTIDE SEQUENCE</scope>
    <source>
        <strain evidence="1">JCM 12862</strain>
    </source>
</reference>
<accession>A0A8J3BFW2</accession>
<name>A0A8J3BFW2_9FLAO</name>
<dbReference type="AlphaFoldDB" id="A0A8J3BFW2"/>
<proteinExistence type="predicted"/>
<protein>
    <submittedName>
        <fullName evidence="1">Uncharacterized protein</fullName>
    </submittedName>
</protein>
<gene>
    <name evidence="1" type="ORF">GCM10007962_10740</name>
</gene>
<evidence type="ECO:0000313" key="2">
    <source>
        <dbReference type="Proteomes" id="UP000612329"/>
    </source>
</evidence>
<reference evidence="1" key="1">
    <citation type="journal article" date="2014" name="Int. J. Syst. Evol. Microbiol.">
        <title>Complete genome sequence of Corynebacterium casei LMG S-19264T (=DSM 44701T), isolated from a smear-ripened cheese.</title>
        <authorList>
            <consortium name="US DOE Joint Genome Institute (JGI-PGF)"/>
            <person name="Walter F."/>
            <person name="Albersmeier A."/>
            <person name="Kalinowski J."/>
            <person name="Ruckert C."/>
        </authorList>
    </citation>
    <scope>NUCLEOTIDE SEQUENCE</scope>
    <source>
        <strain evidence="1">JCM 12862</strain>
    </source>
</reference>
<evidence type="ECO:0000313" key="1">
    <source>
        <dbReference type="EMBL" id="GGK18404.1"/>
    </source>
</evidence>
<keyword evidence="2" id="KW-1185">Reference proteome</keyword>